<accession>A0ABQ5F5C6</accession>
<keyword evidence="2" id="KW-0479">Metal-binding</keyword>
<dbReference type="Gene3D" id="4.10.60.10">
    <property type="entry name" value="Zinc finger, CCHC-type"/>
    <property type="match status" value="1"/>
</dbReference>
<dbReference type="InterPro" id="IPR005162">
    <property type="entry name" value="Retrotrans_gag_dom"/>
</dbReference>
<keyword evidence="8" id="KW-0548">Nucleotidyltransferase</keyword>
<dbReference type="InterPro" id="IPR041577">
    <property type="entry name" value="RT_RNaseH_2"/>
</dbReference>
<dbReference type="CDD" id="cd00303">
    <property type="entry name" value="retropepsin_like"/>
    <property type="match status" value="1"/>
</dbReference>
<feature type="domain" description="CCHC-type" evidence="13">
    <location>
        <begin position="994"/>
        <end position="1009"/>
    </location>
</feature>
<keyword evidence="16" id="KW-1185">Reference proteome</keyword>
<feature type="compositionally biased region" description="Polar residues" evidence="12">
    <location>
        <begin position="1026"/>
        <end position="1036"/>
    </location>
</feature>
<feature type="compositionally biased region" description="Basic and acidic residues" evidence="12">
    <location>
        <begin position="914"/>
        <end position="933"/>
    </location>
</feature>
<evidence type="ECO:0000256" key="12">
    <source>
        <dbReference type="SAM" id="MobiDB-lite"/>
    </source>
</evidence>
<keyword evidence="8" id="KW-0808">Transferase</keyword>
<dbReference type="Pfam" id="PF03732">
    <property type="entry name" value="Retrotrans_gag"/>
    <property type="match status" value="1"/>
</dbReference>
<dbReference type="Gene3D" id="3.30.70.270">
    <property type="match status" value="1"/>
</dbReference>
<dbReference type="Pfam" id="PF00078">
    <property type="entry name" value="RVT_1"/>
    <property type="match status" value="1"/>
</dbReference>
<keyword evidence="3" id="KW-0064">Aspartyl protease</keyword>
<dbReference type="InterPro" id="IPR001878">
    <property type="entry name" value="Znf_CCHC"/>
</dbReference>
<keyword evidence="9" id="KW-0238">DNA-binding</keyword>
<proteinExistence type="predicted"/>
<dbReference type="SUPFAM" id="SSF50630">
    <property type="entry name" value="Acid proteases"/>
    <property type="match status" value="1"/>
</dbReference>
<evidence type="ECO:0000256" key="9">
    <source>
        <dbReference type="ARBA" id="ARBA00023125"/>
    </source>
</evidence>
<feature type="compositionally biased region" description="Polar residues" evidence="12">
    <location>
        <begin position="227"/>
        <end position="244"/>
    </location>
</feature>
<dbReference type="InterPro" id="IPR000477">
    <property type="entry name" value="RT_dom"/>
</dbReference>
<gene>
    <name evidence="15" type="ORF">Tco_0993293</name>
</gene>
<keyword evidence="10" id="KW-0233">DNA recombination</keyword>
<dbReference type="PROSITE" id="PS50994">
    <property type="entry name" value="INTEGRASE"/>
    <property type="match status" value="1"/>
</dbReference>
<feature type="region of interest" description="Disordered" evidence="12">
    <location>
        <begin position="600"/>
        <end position="651"/>
    </location>
</feature>
<dbReference type="Pfam" id="PF17921">
    <property type="entry name" value="Integrase_H2C2"/>
    <property type="match status" value="2"/>
</dbReference>
<name>A0ABQ5F5C6_9ASTR</name>
<dbReference type="Gene3D" id="1.10.340.70">
    <property type="match status" value="2"/>
</dbReference>
<dbReference type="SUPFAM" id="SSF57756">
    <property type="entry name" value="Retrovirus zinc finger-like domains"/>
    <property type="match status" value="1"/>
</dbReference>
<sequence length="1927" mass="214464">FGCDKTLALLLEQFYWPKMERDVNRLLERCHVSLDVLGLPRTQRAKDSIMVVVDRFLKMAHFVPCSKMFDASQVARLYFAKNVKFHGVPKTLTSDRDVKFVMAISVISISSDSSEDCVGTPVGRVILFGTIPTTIPDTTPVISPPTTETNTTVIPTEILIIAPTIPPYPDYTPASPDYSPASDTEFDPSEDLSSDHIPSLPAISPFLSSANDTTDSDTPDTPPSPTHGTPFTKTTLSTQRSPTASGALRRRVMVLAPGQPIPHGRPYRYHLNGPVHMMTARKRVGPLPTHRLAVRHSVDYSSSDHFSLDDSSSDSSSSSSSETSSDSPADALSDSASSRSSSDHSLPASPSGTRSSHRLCSLVPSVHRSSAISERPSHDSSSASRSRKRSRSPVASVPLSSPTLGALSYARADLLPSPKRIRSPETEVGLGVDFEDESSEPSRSRGADLVMDVDVVRSDGIEIDPEIQAEIDECFAYADALRDRGIDARVVVEAVDREESETGTRGPVEVRVERVTHPVMPEDTPEPAQEGAVEVTYETLGDLVQRFHDHTEAIPVHRIQAIEGVQREQGRRIVGAESAVTVLTERVAELERDNRRLRGTASVESQRVDRLQRGMARMQRELRQIRRKMPNTRSGASRTREAVNEQSDRRMAEALRVRDAVRNLRPLMGDEVEQEEVGGNGNGGNGDRGNGNGGNGDGGNGNGGNGNGGNGNGGNGNGNGNGGEYGYNFRGFMPARECTYQDFLKCQPLNFNGTEGVVGLTRWFEKMETVFHISNCPEKYQVKYASCTLLNSALTWWNSHKRTIGNEAAYAMSWAELMKLMTEVYCPRNEIQKMETKLWNLTMKGNDLTVYTQMFQELILLCTRMVRNEEDRVEWFIGGLPDNIQGNVITANPARFQDAVLIANQLMDKKLQGYKTRSVESKRRMESNLRDNRGQQPPFKRQNISGQNVVRAYTTGNNERRGYTGPHPLCNKCKYHHVGPCTVKCNNYKKGVVCYECGRPGHFRKDCPKLRNQNRGNQTRNRVGNKTGNQTGGNEATTKAYAIGGGGTNPDSNVVTGTFLLNNCCASMLFNSGADRSFVSYTFSALLDITPSTLDTSYAIELADGRISKTNVVLRGCTLGLLGHPFDIDLMPIELGSFDVIIGMDWLAKYHALIVCDEKVVRIPYGDEVYLAQVTSKKAEDKSEEKRLEDVPIIREFSEVFPNDLPGLPPARQVEFQINLVPGAAPVARTPYRLAPAEMQGCHFSSKYCRCGLITQPAVFMDLMNKVCKPYLDRFVIVFIDDILIYSKSRKEHEGHLRLILKLLNEEKLYTKFSKCEFWLSKGEKAKAVFQLLKQKLCSAPILALPEGSENFVVYCDASHKGFGAVLMQKEKVIAYASRQLKVHEKNYTTHDLELSVVVFALKMWRHYLRWISRFGDLRALIMHESHKSKYSIHPGSDKMYQDLKKLYWWPNIKAKIATYTATGQDTIWVIVDRLTKSAHFLPMREDDTLEKLTRQYLKEVVSKHGVPVLIISDHDRKFTSHFWKSLNKALGTRLDMSTAYHPETDGQSERTIQTLEDMLRACVLTFGKGWDRHLPLIEFSYNNNYHTNIKADPFEALYGRKCRSPICWAEVGDSQITGPEIIHETTEKIVQIKSRIQAARDRQKNYADVRRKPLEFQVGDKVMLKVSPWKGVIHFGKREKLNPRYIGPFKIIAKVGTVAYRLELPERLSIVHSTFHVSKLKKCMADEPLAIPLDETQVDDKLYFVEEPVEIMDHEVKRLRQSRIPIVKVMAISVISVSSDSSEDSVGTPAGRVILFGTIPTTIPDTTPVITPPTTQTDTTVIPTEIPIIAPTIPPSPDYTPASPDYSPASDTEFDPSEDPSSDHIPPLPAISPFLSSADDTTDSDTPDTPPSPTHGTPFTKTTLSTQRSPTTSGALRRRVMVLAPG</sequence>
<dbReference type="InterPro" id="IPR050951">
    <property type="entry name" value="Retrovirus_Pol_polyprotein"/>
</dbReference>
<dbReference type="InterPro" id="IPR012337">
    <property type="entry name" value="RNaseH-like_sf"/>
</dbReference>
<evidence type="ECO:0000256" key="7">
    <source>
        <dbReference type="ARBA" id="ARBA00022918"/>
    </source>
</evidence>
<protein>
    <submittedName>
        <fullName evidence="15">Reverse transcriptase domain-containing protein</fullName>
    </submittedName>
</protein>
<feature type="non-terminal residue" evidence="15">
    <location>
        <position position="1"/>
    </location>
</feature>
<evidence type="ECO:0000256" key="10">
    <source>
        <dbReference type="ARBA" id="ARBA00023172"/>
    </source>
</evidence>
<keyword evidence="8" id="KW-0239">DNA-directed DNA polymerase</keyword>
<feature type="region of interest" description="Disordered" evidence="12">
    <location>
        <begin position="1008"/>
        <end position="1036"/>
    </location>
</feature>
<organism evidence="15 16">
    <name type="scientific">Tanacetum coccineum</name>
    <dbReference type="NCBI Taxonomy" id="301880"/>
    <lineage>
        <taxon>Eukaryota</taxon>
        <taxon>Viridiplantae</taxon>
        <taxon>Streptophyta</taxon>
        <taxon>Embryophyta</taxon>
        <taxon>Tracheophyta</taxon>
        <taxon>Spermatophyta</taxon>
        <taxon>Magnoliopsida</taxon>
        <taxon>eudicotyledons</taxon>
        <taxon>Gunneridae</taxon>
        <taxon>Pentapetalae</taxon>
        <taxon>asterids</taxon>
        <taxon>campanulids</taxon>
        <taxon>Asterales</taxon>
        <taxon>Asteraceae</taxon>
        <taxon>Asteroideae</taxon>
        <taxon>Anthemideae</taxon>
        <taxon>Anthemidinae</taxon>
        <taxon>Tanacetum</taxon>
    </lineage>
</organism>
<evidence type="ECO:0000256" key="1">
    <source>
        <dbReference type="ARBA" id="ARBA00022670"/>
    </source>
</evidence>
<dbReference type="Pfam" id="PF17919">
    <property type="entry name" value="RT_RNaseH_2"/>
    <property type="match status" value="1"/>
</dbReference>
<keyword evidence="5" id="KW-0460">Magnesium</keyword>
<dbReference type="SUPFAM" id="SSF56672">
    <property type="entry name" value="DNA/RNA polymerases"/>
    <property type="match status" value="1"/>
</dbReference>
<dbReference type="Gene3D" id="2.40.70.10">
    <property type="entry name" value="Acid Proteases"/>
    <property type="match status" value="1"/>
</dbReference>
<feature type="region of interest" description="Disordered" evidence="12">
    <location>
        <begin position="300"/>
        <end position="401"/>
    </location>
</feature>
<feature type="region of interest" description="Disordered" evidence="12">
    <location>
        <begin position="1829"/>
        <end position="1927"/>
    </location>
</feature>
<dbReference type="PANTHER" id="PTHR37984:SF15">
    <property type="entry name" value="INTEGRASE CATALYTIC DOMAIN-CONTAINING PROTEIN"/>
    <property type="match status" value="1"/>
</dbReference>
<keyword evidence="11" id="KW-0862">Zinc</keyword>
<feature type="compositionally biased region" description="Low complexity" evidence="12">
    <location>
        <begin position="1011"/>
        <end position="1025"/>
    </location>
</feature>
<feature type="region of interest" description="Disordered" evidence="12">
    <location>
        <begin position="170"/>
        <end position="248"/>
    </location>
</feature>
<dbReference type="InterPro" id="IPR021109">
    <property type="entry name" value="Peptidase_aspartic_dom_sf"/>
</dbReference>
<dbReference type="Pfam" id="PF24626">
    <property type="entry name" value="SH3_Tf2-1"/>
    <property type="match status" value="1"/>
</dbReference>
<feature type="compositionally biased region" description="Basic and acidic residues" evidence="12">
    <location>
        <begin position="638"/>
        <end position="651"/>
    </location>
</feature>
<dbReference type="InterPro" id="IPR001584">
    <property type="entry name" value="Integrase_cat-core"/>
</dbReference>
<feature type="compositionally biased region" description="Polar residues" evidence="12">
    <location>
        <begin position="1896"/>
        <end position="1915"/>
    </location>
</feature>
<dbReference type="InterPro" id="IPR041588">
    <property type="entry name" value="Integrase_H2C2"/>
</dbReference>
<evidence type="ECO:0000256" key="11">
    <source>
        <dbReference type="PROSITE-ProRule" id="PRU00047"/>
    </source>
</evidence>
<dbReference type="PANTHER" id="PTHR37984">
    <property type="entry name" value="PROTEIN CBG26694"/>
    <property type="match status" value="1"/>
</dbReference>
<reference evidence="15" key="2">
    <citation type="submission" date="2022-01" db="EMBL/GenBank/DDBJ databases">
        <authorList>
            <person name="Yamashiro T."/>
            <person name="Shiraishi A."/>
            <person name="Satake H."/>
            <person name="Nakayama K."/>
        </authorList>
    </citation>
    <scope>NUCLEOTIDE SEQUENCE</scope>
</reference>
<evidence type="ECO:0000256" key="4">
    <source>
        <dbReference type="ARBA" id="ARBA00022801"/>
    </source>
</evidence>
<feature type="compositionally biased region" description="Gly residues" evidence="12">
    <location>
        <begin position="678"/>
        <end position="706"/>
    </location>
</feature>
<evidence type="ECO:0000256" key="5">
    <source>
        <dbReference type="ARBA" id="ARBA00022842"/>
    </source>
</evidence>
<keyword evidence="6" id="KW-0229">DNA integration</keyword>
<keyword evidence="4" id="KW-0378">Hydrolase</keyword>
<evidence type="ECO:0000256" key="2">
    <source>
        <dbReference type="ARBA" id="ARBA00022723"/>
    </source>
</evidence>
<evidence type="ECO:0000256" key="6">
    <source>
        <dbReference type="ARBA" id="ARBA00022908"/>
    </source>
</evidence>
<evidence type="ECO:0000256" key="3">
    <source>
        <dbReference type="ARBA" id="ARBA00022750"/>
    </source>
</evidence>
<evidence type="ECO:0000313" key="16">
    <source>
        <dbReference type="Proteomes" id="UP001151760"/>
    </source>
</evidence>
<keyword evidence="7 15" id="KW-0695">RNA-directed DNA polymerase</keyword>
<dbReference type="GO" id="GO:0003964">
    <property type="term" value="F:RNA-directed DNA polymerase activity"/>
    <property type="evidence" value="ECO:0007669"/>
    <property type="project" value="UniProtKB-KW"/>
</dbReference>
<dbReference type="SMART" id="SM00343">
    <property type="entry name" value="ZnF_C2HC"/>
    <property type="match status" value="1"/>
</dbReference>
<dbReference type="PROSITE" id="PS50158">
    <property type="entry name" value="ZF_CCHC"/>
    <property type="match status" value="1"/>
</dbReference>
<evidence type="ECO:0000259" key="14">
    <source>
        <dbReference type="PROSITE" id="PS50994"/>
    </source>
</evidence>
<feature type="compositionally biased region" description="Low complexity" evidence="12">
    <location>
        <begin position="300"/>
        <end position="351"/>
    </location>
</feature>
<evidence type="ECO:0000313" key="15">
    <source>
        <dbReference type="EMBL" id="GJT58239.1"/>
    </source>
</evidence>
<dbReference type="Proteomes" id="UP001151760">
    <property type="component" value="Unassembled WGS sequence"/>
</dbReference>
<evidence type="ECO:0000256" key="8">
    <source>
        <dbReference type="ARBA" id="ARBA00022932"/>
    </source>
</evidence>
<dbReference type="CDD" id="cd01647">
    <property type="entry name" value="RT_LTR"/>
    <property type="match status" value="1"/>
</dbReference>
<reference evidence="15" key="1">
    <citation type="journal article" date="2022" name="Int. J. Mol. Sci.">
        <title>Draft Genome of Tanacetum Coccineum: Genomic Comparison of Closely Related Tanacetum-Family Plants.</title>
        <authorList>
            <person name="Yamashiro T."/>
            <person name="Shiraishi A."/>
            <person name="Nakayama K."/>
            <person name="Satake H."/>
        </authorList>
    </citation>
    <scope>NUCLEOTIDE SEQUENCE</scope>
</reference>
<feature type="region of interest" description="Disordered" evidence="12">
    <location>
        <begin position="418"/>
        <end position="445"/>
    </location>
</feature>
<comment type="caution">
    <text evidence="15">The sequence shown here is derived from an EMBL/GenBank/DDBJ whole genome shotgun (WGS) entry which is preliminary data.</text>
</comment>
<dbReference type="InterPro" id="IPR043128">
    <property type="entry name" value="Rev_trsase/Diguanyl_cyclase"/>
</dbReference>
<feature type="compositionally biased region" description="Basic and acidic residues" evidence="12">
    <location>
        <begin position="606"/>
        <end position="624"/>
    </location>
</feature>
<dbReference type="InterPro" id="IPR043502">
    <property type="entry name" value="DNA/RNA_pol_sf"/>
</dbReference>
<feature type="region of interest" description="Disordered" evidence="12">
    <location>
        <begin position="914"/>
        <end position="941"/>
    </location>
</feature>
<dbReference type="Gene3D" id="3.30.420.10">
    <property type="entry name" value="Ribonuclease H-like superfamily/Ribonuclease H"/>
    <property type="match status" value="2"/>
</dbReference>
<feature type="domain" description="Integrase catalytic" evidence="14">
    <location>
        <begin position="1431"/>
        <end position="1602"/>
    </location>
</feature>
<dbReference type="InterPro" id="IPR056924">
    <property type="entry name" value="SH3_Tf2-1"/>
</dbReference>
<keyword evidence="1" id="KW-0645">Protease</keyword>
<dbReference type="InterPro" id="IPR036875">
    <property type="entry name" value="Znf_CCHC_sf"/>
</dbReference>
<dbReference type="InterPro" id="IPR036397">
    <property type="entry name" value="RNaseH_sf"/>
</dbReference>
<dbReference type="SUPFAM" id="SSF53098">
    <property type="entry name" value="Ribonuclease H-like"/>
    <property type="match status" value="2"/>
</dbReference>
<feature type="region of interest" description="Disordered" evidence="12">
    <location>
        <begin position="665"/>
        <end position="706"/>
    </location>
</feature>
<keyword evidence="11" id="KW-0863">Zinc-finger</keyword>
<dbReference type="Pfam" id="PF00098">
    <property type="entry name" value="zf-CCHC"/>
    <property type="match status" value="1"/>
</dbReference>
<dbReference type="Pfam" id="PF08284">
    <property type="entry name" value="RVP_2"/>
    <property type="match status" value="1"/>
</dbReference>
<dbReference type="EMBL" id="BQNB010017001">
    <property type="protein sequence ID" value="GJT58239.1"/>
    <property type="molecule type" value="Genomic_DNA"/>
</dbReference>
<evidence type="ECO:0000259" key="13">
    <source>
        <dbReference type="PROSITE" id="PS50158"/>
    </source>
</evidence>